<evidence type="ECO:0000256" key="1">
    <source>
        <dbReference type="SAM" id="MobiDB-lite"/>
    </source>
</evidence>
<feature type="compositionally biased region" description="Polar residues" evidence="1">
    <location>
        <begin position="145"/>
        <end position="162"/>
    </location>
</feature>
<organism evidence="2">
    <name type="scientific">Oryza sativa subsp. japonica</name>
    <name type="common">Rice</name>
    <dbReference type="NCBI Taxonomy" id="39947"/>
    <lineage>
        <taxon>Eukaryota</taxon>
        <taxon>Viridiplantae</taxon>
        <taxon>Streptophyta</taxon>
        <taxon>Embryophyta</taxon>
        <taxon>Tracheophyta</taxon>
        <taxon>Spermatophyta</taxon>
        <taxon>Magnoliopsida</taxon>
        <taxon>Liliopsida</taxon>
        <taxon>Poales</taxon>
        <taxon>Poaceae</taxon>
        <taxon>BOP clade</taxon>
        <taxon>Oryzoideae</taxon>
        <taxon>Oryzeae</taxon>
        <taxon>Oryzinae</taxon>
        <taxon>Oryza</taxon>
        <taxon>Oryza sativa</taxon>
    </lineage>
</organism>
<dbReference type="Proteomes" id="UP000007752">
    <property type="component" value="Chromosome 6"/>
</dbReference>
<dbReference type="EMBL" id="CM000143">
    <property type="protein sequence ID" value="EEE66146.1"/>
    <property type="molecule type" value="Genomic_DNA"/>
</dbReference>
<feature type="compositionally biased region" description="Low complexity" evidence="1">
    <location>
        <begin position="184"/>
        <end position="200"/>
    </location>
</feature>
<feature type="compositionally biased region" description="Basic and acidic residues" evidence="1">
    <location>
        <begin position="22"/>
        <end position="34"/>
    </location>
</feature>
<proteinExistence type="predicted"/>
<name>B9FQA4_ORYSJ</name>
<protein>
    <submittedName>
        <fullName evidence="2">Uncharacterized protein</fullName>
    </submittedName>
</protein>
<feature type="compositionally biased region" description="Low complexity" evidence="1">
    <location>
        <begin position="58"/>
        <end position="67"/>
    </location>
</feature>
<feature type="compositionally biased region" description="Low complexity" evidence="1">
    <location>
        <begin position="248"/>
        <end position="257"/>
    </location>
</feature>
<feature type="compositionally biased region" description="Polar residues" evidence="1">
    <location>
        <begin position="42"/>
        <end position="52"/>
    </location>
</feature>
<evidence type="ECO:0000313" key="2">
    <source>
        <dbReference type="EMBL" id="EEE66146.1"/>
    </source>
</evidence>
<feature type="region of interest" description="Disordered" evidence="1">
    <location>
        <begin position="236"/>
        <end position="267"/>
    </location>
</feature>
<feature type="compositionally biased region" description="Basic and acidic residues" evidence="1">
    <location>
        <begin position="77"/>
        <end position="86"/>
    </location>
</feature>
<feature type="region of interest" description="Disordered" evidence="1">
    <location>
        <begin position="1"/>
        <end position="221"/>
    </location>
</feature>
<sequence>MSSLPGVAAPHQRAAPTSSAETTKERDTHHEKQSGPKKAKASPNTISSQGGASQLDVRAAAAPSSSRPPRRHSLYRHRCDPARTDADAATGASEPPLPAHRDAAPACHHLRVVSSPGADLPSTPRPRGEPLLPTAKPPLPATGLRTLSSPGVNLSPAATSQRLARPGSGREPGPPVTGASPACARTSSSSHVATSAASSALLVERAPPSRRHRLRRPIQPCGDRIRSYRRRIWPPATAAPARPLSGHGIAPAAAPARGGREPRRRCHCVPPALPAGARAAARWRGEEEEVGGGALA</sequence>
<dbReference type="AlphaFoldDB" id="B9FQA4"/>
<gene>
    <name evidence="2" type="ORF">OsJ_22213</name>
</gene>
<accession>B9FQA4</accession>
<reference evidence="2" key="2">
    <citation type="submission" date="2008-12" db="EMBL/GenBank/DDBJ databases">
        <title>Improved gene annotation of the rice (Oryza sativa) genomes.</title>
        <authorList>
            <person name="Wang J."/>
            <person name="Li R."/>
            <person name="Fan W."/>
            <person name="Huang Q."/>
            <person name="Zhang J."/>
            <person name="Zhou Y."/>
            <person name="Hu Y."/>
            <person name="Zi S."/>
            <person name="Li J."/>
            <person name="Ni P."/>
            <person name="Zheng H."/>
            <person name="Zhang Y."/>
            <person name="Zhao M."/>
            <person name="Hao Q."/>
            <person name="McDermott J."/>
            <person name="Samudrala R."/>
            <person name="Kristiansen K."/>
            <person name="Wong G.K.-S."/>
        </authorList>
    </citation>
    <scope>NUCLEOTIDE SEQUENCE</scope>
</reference>
<reference evidence="2" key="1">
    <citation type="journal article" date="2005" name="PLoS Biol.">
        <title>The genomes of Oryza sativa: a history of duplications.</title>
        <authorList>
            <person name="Yu J."/>
            <person name="Wang J."/>
            <person name="Lin W."/>
            <person name="Li S."/>
            <person name="Li H."/>
            <person name="Zhou J."/>
            <person name="Ni P."/>
            <person name="Dong W."/>
            <person name="Hu S."/>
            <person name="Zeng C."/>
            <person name="Zhang J."/>
            <person name="Zhang Y."/>
            <person name="Li R."/>
            <person name="Xu Z."/>
            <person name="Li S."/>
            <person name="Li X."/>
            <person name="Zheng H."/>
            <person name="Cong L."/>
            <person name="Lin L."/>
            <person name="Yin J."/>
            <person name="Geng J."/>
            <person name="Li G."/>
            <person name="Shi J."/>
            <person name="Liu J."/>
            <person name="Lv H."/>
            <person name="Li J."/>
            <person name="Wang J."/>
            <person name="Deng Y."/>
            <person name="Ran L."/>
            <person name="Shi X."/>
            <person name="Wang X."/>
            <person name="Wu Q."/>
            <person name="Li C."/>
            <person name="Ren X."/>
            <person name="Wang J."/>
            <person name="Wang X."/>
            <person name="Li D."/>
            <person name="Liu D."/>
            <person name="Zhang X."/>
            <person name="Ji Z."/>
            <person name="Zhao W."/>
            <person name="Sun Y."/>
            <person name="Zhang Z."/>
            <person name="Bao J."/>
            <person name="Han Y."/>
            <person name="Dong L."/>
            <person name="Ji J."/>
            <person name="Chen P."/>
            <person name="Wu S."/>
            <person name="Liu J."/>
            <person name="Xiao Y."/>
            <person name="Bu D."/>
            <person name="Tan J."/>
            <person name="Yang L."/>
            <person name="Ye C."/>
            <person name="Zhang J."/>
            <person name="Xu J."/>
            <person name="Zhou Y."/>
            <person name="Yu Y."/>
            <person name="Zhang B."/>
            <person name="Zhuang S."/>
            <person name="Wei H."/>
            <person name="Liu B."/>
            <person name="Lei M."/>
            <person name="Yu H."/>
            <person name="Li Y."/>
            <person name="Xu H."/>
            <person name="Wei S."/>
            <person name="He X."/>
            <person name="Fang L."/>
            <person name="Zhang Z."/>
            <person name="Zhang Y."/>
            <person name="Huang X."/>
            <person name="Su Z."/>
            <person name="Tong W."/>
            <person name="Li J."/>
            <person name="Tong Z."/>
            <person name="Li S."/>
            <person name="Ye J."/>
            <person name="Wang L."/>
            <person name="Fang L."/>
            <person name="Lei T."/>
            <person name="Chen C."/>
            <person name="Chen H."/>
            <person name="Xu Z."/>
            <person name="Li H."/>
            <person name="Huang H."/>
            <person name="Zhang F."/>
            <person name="Xu H."/>
            <person name="Li N."/>
            <person name="Zhao C."/>
            <person name="Li S."/>
            <person name="Dong L."/>
            <person name="Huang Y."/>
            <person name="Li L."/>
            <person name="Xi Y."/>
            <person name="Qi Q."/>
            <person name="Li W."/>
            <person name="Zhang B."/>
            <person name="Hu W."/>
            <person name="Zhang Y."/>
            <person name="Tian X."/>
            <person name="Jiao Y."/>
            <person name="Liang X."/>
            <person name="Jin J."/>
            <person name="Gao L."/>
            <person name="Zheng W."/>
            <person name="Hao B."/>
            <person name="Liu S."/>
            <person name="Wang W."/>
            <person name="Yuan L."/>
            <person name="Cao M."/>
            <person name="McDermott J."/>
            <person name="Samudrala R."/>
            <person name="Wang J."/>
            <person name="Wong G.K."/>
            <person name="Yang H."/>
        </authorList>
    </citation>
    <scope>NUCLEOTIDE SEQUENCE [LARGE SCALE GENOMIC DNA]</scope>
</reference>